<gene>
    <name evidence="1" type="ORF">A3860_15715</name>
</gene>
<evidence type="ECO:0000313" key="2">
    <source>
        <dbReference type="Proteomes" id="UP000192796"/>
    </source>
</evidence>
<dbReference type="InterPro" id="IPR059226">
    <property type="entry name" value="Choice_anch_Q_dom"/>
</dbReference>
<dbReference type="Proteomes" id="UP000192796">
    <property type="component" value="Unassembled WGS sequence"/>
</dbReference>
<dbReference type="AlphaFoldDB" id="A0A1V9G6A1"/>
<accession>A0A1V9G6A1</accession>
<keyword evidence="2" id="KW-1185">Reference proteome</keyword>
<proteinExistence type="predicted"/>
<dbReference type="PROSITE" id="PS51257">
    <property type="entry name" value="PROKAR_LIPOPROTEIN"/>
    <property type="match status" value="1"/>
</dbReference>
<evidence type="ECO:0000313" key="1">
    <source>
        <dbReference type="EMBL" id="OQP66092.1"/>
    </source>
</evidence>
<dbReference type="EMBL" id="LVYD01000013">
    <property type="protein sequence ID" value="OQP66092.1"/>
    <property type="molecule type" value="Genomic_DNA"/>
</dbReference>
<dbReference type="STRING" id="1703345.A3860_15715"/>
<sequence length="466" mass="51427">MKYILVAILLTSILISCKKESFITSSTARLYTSADTLHFDTVFTTTGSTTRFFRIYNDNNQKLRLSKVSLRGGSASFFNINVDGTPGPEVSNIEMDANDSIYVFVTVKINPTAADLPFVVQDSILIDYNGNERWVQLEAWGQNANFFRSKVLTGNVTWTNNRPYVITGGLLVDQNATLTIEKGCRVYMHADAPLVVDGTLKVTGEKYDSTRVVFKSDRLDDPYRDFPGGWPGIYFRETSKDNTLQYAKILNAYQGVIAAKPSVNSNPKVLLSECVVDNCYDAGILGVQSSIKAQNCLVSNCGKNVLLGYGGTYDFSQCTIATYSNSYLLHKDPVLVVTNYTKSGNTVLTDNCTASFTNCIFWGENGTVDDEVVTDKQGSTQFNVTFANCLWKITKNKPANVTTSGTILQNNPPLFDSINTQLRIYNFRLREGSPALDKGTITGLTIDLDGELRNVGAPDLGCYEKH</sequence>
<dbReference type="RefSeq" id="WP_081145934.1">
    <property type="nucleotide sequence ID" value="NZ_LVYD01000013.1"/>
</dbReference>
<dbReference type="NCBIfam" id="NF041518">
    <property type="entry name" value="choice_anch_Q"/>
    <property type="match status" value="1"/>
</dbReference>
<dbReference type="InterPro" id="IPR011050">
    <property type="entry name" value="Pectin_lyase_fold/virulence"/>
</dbReference>
<dbReference type="OrthoDB" id="1111178at2"/>
<name>A0A1V9G6A1_9BACT</name>
<dbReference type="SUPFAM" id="SSF51126">
    <property type="entry name" value="Pectin lyase-like"/>
    <property type="match status" value="1"/>
</dbReference>
<comment type="caution">
    <text evidence="1">The sequence shown here is derived from an EMBL/GenBank/DDBJ whole genome shotgun (WGS) entry which is preliminary data.</text>
</comment>
<reference evidence="1 2" key="1">
    <citation type="submission" date="2016-03" db="EMBL/GenBank/DDBJ databases">
        <title>Niastella vici sp. nov., isolated from farmland soil.</title>
        <authorList>
            <person name="Chen L."/>
            <person name="Wang D."/>
            <person name="Yang S."/>
            <person name="Wang G."/>
        </authorList>
    </citation>
    <scope>NUCLEOTIDE SEQUENCE [LARGE SCALE GENOMIC DNA]</scope>
    <source>
        <strain evidence="1 2">DJ57</strain>
    </source>
</reference>
<evidence type="ECO:0008006" key="3">
    <source>
        <dbReference type="Google" id="ProtNLM"/>
    </source>
</evidence>
<organism evidence="1 2">
    <name type="scientific">Niastella vici</name>
    <dbReference type="NCBI Taxonomy" id="1703345"/>
    <lineage>
        <taxon>Bacteria</taxon>
        <taxon>Pseudomonadati</taxon>
        <taxon>Bacteroidota</taxon>
        <taxon>Chitinophagia</taxon>
        <taxon>Chitinophagales</taxon>
        <taxon>Chitinophagaceae</taxon>
        <taxon>Niastella</taxon>
    </lineage>
</organism>
<protein>
    <recommendedName>
        <fullName evidence="3">Right handed beta helix domain-containing protein</fullName>
    </recommendedName>
</protein>